<keyword evidence="3" id="KW-1185">Reference proteome</keyword>
<reference evidence="2 3" key="1">
    <citation type="journal article" date="2019" name="Int. J. Syst. Evol. Microbiol.">
        <title>The Global Catalogue of Microorganisms (GCM) 10K type strain sequencing project: providing services to taxonomists for standard genome sequencing and annotation.</title>
        <authorList>
            <consortium name="The Broad Institute Genomics Platform"/>
            <consortium name="The Broad Institute Genome Sequencing Center for Infectious Disease"/>
            <person name="Wu L."/>
            <person name="Ma J."/>
        </authorList>
    </citation>
    <scope>NUCLEOTIDE SEQUENCE [LARGE SCALE GENOMIC DNA]</scope>
    <source>
        <strain evidence="2 3">JCM 15900</strain>
    </source>
</reference>
<name>A0ABN2WTP5_9MICO</name>
<comment type="caution">
    <text evidence="2">The sequence shown here is derived from an EMBL/GenBank/DDBJ whole genome shotgun (WGS) entry which is preliminary data.</text>
</comment>
<evidence type="ECO:0000313" key="2">
    <source>
        <dbReference type="EMBL" id="GAA2098047.1"/>
    </source>
</evidence>
<evidence type="ECO:0008006" key="4">
    <source>
        <dbReference type="Google" id="ProtNLM"/>
    </source>
</evidence>
<dbReference type="RefSeq" id="WP_344337000.1">
    <property type="nucleotide sequence ID" value="NZ_BAAAPZ010000007.1"/>
</dbReference>
<evidence type="ECO:0000256" key="1">
    <source>
        <dbReference type="SAM" id="MobiDB-lite"/>
    </source>
</evidence>
<organism evidence="2 3">
    <name type="scientific">Brevibacterium salitolerans</name>
    <dbReference type="NCBI Taxonomy" id="1403566"/>
    <lineage>
        <taxon>Bacteria</taxon>
        <taxon>Bacillati</taxon>
        <taxon>Actinomycetota</taxon>
        <taxon>Actinomycetes</taxon>
        <taxon>Micrococcales</taxon>
        <taxon>Brevibacteriaceae</taxon>
        <taxon>Brevibacterium</taxon>
    </lineage>
</organism>
<sequence>MVRRARELNAEQRTLVSAVKRVARQRARVNASYVDAILTARDAGVTYAAIAEAVGTSSQAVQEIVRRHRAGRAAEAGGEDASHASGGSGLAGGVAAVTGMTTGVVSLSGEQSAVSGVSPVAL</sequence>
<gene>
    <name evidence="2" type="ORF">GCM10009823_19140</name>
</gene>
<proteinExistence type="predicted"/>
<evidence type="ECO:0000313" key="3">
    <source>
        <dbReference type="Proteomes" id="UP001500984"/>
    </source>
</evidence>
<feature type="region of interest" description="Disordered" evidence="1">
    <location>
        <begin position="69"/>
        <end position="88"/>
    </location>
</feature>
<protein>
    <recommendedName>
        <fullName evidence="4">Helix-turn-helix domain-containing protein</fullName>
    </recommendedName>
</protein>
<dbReference type="Proteomes" id="UP001500984">
    <property type="component" value="Unassembled WGS sequence"/>
</dbReference>
<accession>A0ABN2WTP5</accession>
<dbReference type="EMBL" id="BAAAPZ010000007">
    <property type="protein sequence ID" value="GAA2098047.1"/>
    <property type="molecule type" value="Genomic_DNA"/>
</dbReference>